<dbReference type="Proteomes" id="UP000011135">
    <property type="component" value="Unassembled WGS sequence"/>
</dbReference>
<dbReference type="RefSeq" id="WP_009581664.1">
    <property type="nucleotide sequence ID" value="NZ_AMZN01000064.1"/>
</dbReference>
<proteinExistence type="predicted"/>
<evidence type="ECO:0000313" key="3">
    <source>
        <dbReference type="Proteomes" id="UP000011135"/>
    </source>
</evidence>
<dbReference type="STRING" id="1237149.C900_04482"/>
<feature type="transmembrane region" description="Helical" evidence="1">
    <location>
        <begin position="89"/>
        <end position="113"/>
    </location>
</feature>
<keyword evidence="1" id="KW-1133">Transmembrane helix</keyword>
<protein>
    <submittedName>
        <fullName evidence="2">Fumarate hydratase</fullName>
    </submittedName>
</protein>
<name>L8JR35_9BACT</name>
<evidence type="ECO:0000313" key="2">
    <source>
        <dbReference type="EMBL" id="ELR69959.1"/>
    </source>
</evidence>
<feature type="transmembrane region" description="Helical" evidence="1">
    <location>
        <begin position="119"/>
        <end position="139"/>
    </location>
</feature>
<dbReference type="EMBL" id="AMZN01000064">
    <property type="protein sequence ID" value="ELR69959.1"/>
    <property type="molecule type" value="Genomic_DNA"/>
</dbReference>
<dbReference type="OrthoDB" id="980906at2"/>
<evidence type="ECO:0000256" key="1">
    <source>
        <dbReference type="SAM" id="Phobius"/>
    </source>
</evidence>
<reference evidence="2 3" key="1">
    <citation type="submission" date="2012-12" db="EMBL/GenBank/DDBJ databases">
        <title>Genome assembly of Fulvivirga imtechensis AK7.</title>
        <authorList>
            <person name="Nupur N."/>
            <person name="Khatri I."/>
            <person name="Kumar R."/>
            <person name="Subramanian S."/>
            <person name="Pinnaka A."/>
        </authorList>
    </citation>
    <scope>NUCLEOTIDE SEQUENCE [LARGE SCALE GENOMIC DNA]</scope>
    <source>
        <strain evidence="2 3">AK7</strain>
    </source>
</reference>
<keyword evidence="3" id="KW-1185">Reference proteome</keyword>
<keyword evidence="1" id="KW-0472">Membrane</keyword>
<dbReference type="eggNOG" id="ENOG50338BQ">
    <property type="taxonomic scope" value="Bacteria"/>
</dbReference>
<gene>
    <name evidence="2" type="ORF">C900_04482</name>
</gene>
<comment type="caution">
    <text evidence="2">The sequence shown here is derived from an EMBL/GenBank/DDBJ whole genome shotgun (WGS) entry which is preliminary data.</text>
</comment>
<accession>L8JR35</accession>
<sequence length="158" mass="18152">MTIIPHKRETLILPFSANEVISRLSRATQPASLTAPKISDSHIRFIGQISRNSFKISRKINYPQNYLPIITGDIEESSRGCIIFVKYKLFFSSLMFFMFWTIMTALIGAFFLIYPREYLYAALSFVSGAINYIVTVLNFHKQVKITREALDEVLKITS</sequence>
<dbReference type="AlphaFoldDB" id="L8JR35"/>
<organism evidence="2 3">
    <name type="scientific">Fulvivirga imtechensis AK7</name>
    <dbReference type="NCBI Taxonomy" id="1237149"/>
    <lineage>
        <taxon>Bacteria</taxon>
        <taxon>Pseudomonadati</taxon>
        <taxon>Bacteroidota</taxon>
        <taxon>Cytophagia</taxon>
        <taxon>Cytophagales</taxon>
        <taxon>Fulvivirgaceae</taxon>
        <taxon>Fulvivirga</taxon>
    </lineage>
</organism>
<keyword evidence="1" id="KW-0812">Transmembrane</keyword>